<dbReference type="InterPro" id="IPR036890">
    <property type="entry name" value="HATPase_C_sf"/>
</dbReference>
<dbReference type="EMBL" id="JAALHA020000005">
    <property type="protein sequence ID" value="MDR9895732.1"/>
    <property type="molecule type" value="Genomic_DNA"/>
</dbReference>
<dbReference type="InterPro" id="IPR003594">
    <property type="entry name" value="HATPase_dom"/>
</dbReference>
<dbReference type="Proteomes" id="UP000667802">
    <property type="component" value="Unassembled WGS sequence"/>
</dbReference>
<dbReference type="CDD" id="cd16936">
    <property type="entry name" value="HATPase_RsbW-like"/>
    <property type="match status" value="1"/>
</dbReference>
<feature type="domain" description="Histidine kinase/HSP90-like ATPase" evidence="1">
    <location>
        <begin position="19"/>
        <end position="133"/>
    </location>
</feature>
<accession>A0AAP5I660</accession>
<dbReference type="Pfam" id="PF13581">
    <property type="entry name" value="HATPase_c_2"/>
    <property type="match status" value="1"/>
</dbReference>
<dbReference type="SUPFAM" id="SSF55874">
    <property type="entry name" value="ATPase domain of HSP90 chaperone/DNA topoisomerase II/histidine kinase"/>
    <property type="match status" value="1"/>
</dbReference>
<dbReference type="Gene3D" id="3.30.565.10">
    <property type="entry name" value="Histidine kinase-like ATPase, C-terminal domain"/>
    <property type="match status" value="1"/>
</dbReference>
<comment type="caution">
    <text evidence="2">The sequence shown here is derived from an EMBL/GenBank/DDBJ whole genome shotgun (WGS) entry which is preliminary data.</text>
</comment>
<evidence type="ECO:0000259" key="1">
    <source>
        <dbReference type="Pfam" id="PF13581"/>
    </source>
</evidence>
<dbReference type="RefSeq" id="WP_208340478.1">
    <property type="nucleotide sequence ID" value="NZ_CAWQFN010000669.1"/>
</dbReference>
<keyword evidence="3" id="KW-1185">Reference proteome</keyword>
<organism evidence="2 3">
    <name type="scientific">Aetokthonos hydrillicola Thurmond2011</name>
    <dbReference type="NCBI Taxonomy" id="2712845"/>
    <lineage>
        <taxon>Bacteria</taxon>
        <taxon>Bacillati</taxon>
        <taxon>Cyanobacteriota</taxon>
        <taxon>Cyanophyceae</taxon>
        <taxon>Nostocales</taxon>
        <taxon>Hapalosiphonaceae</taxon>
        <taxon>Aetokthonos</taxon>
    </lineage>
</organism>
<evidence type="ECO:0000313" key="3">
    <source>
        <dbReference type="Proteomes" id="UP000667802"/>
    </source>
</evidence>
<proteinExistence type="predicted"/>
<sequence>MNIDFINVTQKIQLQVSTDLGASEQVLSWFEQINRPPIADEKLWWQCQTLLIEGFINIVEHAHKGLPQDTPIDIEAIRFDQHIEIRMWSYGQPFYLESTLQKMSELHENFDEGGRGLKIMSAIADKLSYDIQPDNRQCLFISKKIW</sequence>
<name>A0AAP5I660_9CYAN</name>
<evidence type="ECO:0000313" key="2">
    <source>
        <dbReference type="EMBL" id="MDR9895732.1"/>
    </source>
</evidence>
<gene>
    <name evidence="2" type="ORF">G7B40_014320</name>
</gene>
<dbReference type="AlphaFoldDB" id="A0AAP5I660"/>
<reference evidence="3" key="1">
    <citation type="journal article" date="2021" name="Science">
        <title>Hunting the eagle killer: A cyanobacterial neurotoxin causes vacuolar myelinopathy.</title>
        <authorList>
            <person name="Breinlinger S."/>
            <person name="Phillips T.J."/>
            <person name="Haram B.N."/>
            <person name="Mares J."/>
            <person name="Martinez Yerena J.A."/>
            <person name="Hrouzek P."/>
            <person name="Sobotka R."/>
            <person name="Henderson W.M."/>
            <person name="Schmieder P."/>
            <person name="Williams S.M."/>
            <person name="Lauderdale J.D."/>
            <person name="Wilde H.D."/>
            <person name="Gerrin W."/>
            <person name="Kust A."/>
            <person name="Washington J.W."/>
            <person name="Wagner C."/>
            <person name="Geier B."/>
            <person name="Liebeke M."/>
            <person name="Enke H."/>
            <person name="Niedermeyer T.H.J."/>
            <person name="Wilde S.B."/>
        </authorList>
    </citation>
    <scope>NUCLEOTIDE SEQUENCE [LARGE SCALE GENOMIC DNA]</scope>
    <source>
        <strain evidence="3">Thurmond2011</strain>
    </source>
</reference>
<protein>
    <submittedName>
        <fullName evidence="2">Anti-sigma regulatory factor</fullName>
    </submittedName>
</protein>